<name>A0A8J6F019_ELECQ</name>
<reference evidence="1" key="1">
    <citation type="thesis" date="2020" institute="ProQuest LLC" country="789 East Eisenhower Parkway, Ann Arbor, MI, USA">
        <title>Comparative Genomics and Chromosome Evolution.</title>
        <authorList>
            <person name="Mudd A.B."/>
        </authorList>
    </citation>
    <scope>NUCLEOTIDE SEQUENCE</scope>
    <source>
        <strain evidence="1">HN-11 Male</strain>
        <tissue evidence="1">Kidney and liver</tissue>
    </source>
</reference>
<accession>A0A8J6F019</accession>
<protein>
    <submittedName>
        <fullName evidence="1">Uncharacterized protein</fullName>
    </submittedName>
</protein>
<comment type="caution">
    <text evidence="1">The sequence shown here is derived from an EMBL/GenBank/DDBJ whole genome shotgun (WGS) entry which is preliminary data.</text>
</comment>
<proteinExistence type="predicted"/>
<dbReference type="EMBL" id="WNTK01000009">
    <property type="protein sequence ID" value="KAG9478539.1"/>
    <property type="molecule type" value="Genomic_DNA"/>
</dbReference>
<evidence type="ECO:0000313" key="1">
    <source>
        <dbReference type="EMBL" id="KAG9478539.1"/>
    </source>
</evidence>
<evidence type="ECO:0000313" key="2">
    <source>
        <dbReference type="Proteomes" id="UP000770717"/>
    </source>
</evidence>
<organism evidence="1 2">
    <name type="scientific">Eleutherodactylus coqui</name>
    <name type="common">Puerto Rican coqui</name>
    <dbReference type="NCBI Taxonomy" id="57060"/>
    <lineage>
        <taxon>Eukaryota</taxon>
        <taxon>Metazoa</taxon>
        <taxon>Chordata</taxon>
        <taxon>Craniata</taxon>
        <taxon>Vertebrata</taxon>
        <taxon>Euteleostomi</taxon>
        <taxon>Amphibia</taxon>
        <taxon>Batrachia</taxon>
        <taxon>Anura</taxon>
        <taxon>Neobatrachia</taxon>
        <taxon>Hyloidea</taxon>
        <taxon>Eleutherodactylidae</taxon>
        <taxon>Eleutherodactylinae</taxon>
        <taxon>Eleutherodactylus</taxon>
        <taxon>Eleutherodactylus</taxon>
    </lineage>
</organism>
<gene>
    <name evidence="1" type="ORF">GDO78_013541</name>
</gene>
<sequence length="89" mass="10214">MDNNTAIKLLRIPYVSWASVRIHYTVHYTEHALTENSRVQEDRNTGSNIYTKVTCRKFHRAVNVFIPSLTETLALVLALSALCFEVTLF</sequence>
<dbReference type="AlphaFoldDB" id="A0A8J6F019"/>
<dbReference type="Proteomes" id="UP000770717">
    <property type="component" value="Unassembled WGS sequence"/>
</dbReference>
<keyword evidence="2" id="KW-1185">Reference proteome</keyword>